<dbReference type="PANTHER" id="PTHR47693">
    <property type="entry name" value="BZIP TRANSCRIPTION FACTOR RISBZ3-RELATED"/>
    <property type="match status" value="1"/>
</dbReference>
<evidence type="ECO:0000256" key="2">
    <source>
        <dbReference type="ARBA" id="ARBA00023015"/>
    </source>
</evidence>
<keyword evidence="5" id="KW-0539">Nucleus</keyword>
<proteinExistence type="predicted"/>
<evidence type="ECO:0000313" key="9">
    <source>
        <dbReference type="Proteomes" id="UP001180020"/>
    </source>
</evidence>
<evidence type="ECO:0000259" key="7">
    <source>
        <dbReference type="PROSITE" id="PS50217"/>
    </source>
</evidence>
<evidence type="ECO:0000256" key="4">
    <source>
        <dbReference type="ARBA" id="ARBA00023163"/>
    </source>
</evidence>
<dbReference type="GO" id="GO:0005634">
    <property type="term" value="C:nucleus"/>
    <property type="evidence" value="ECO:0007669"/>
    <property type="project" value="UniProtKB-SubCell"/>
</dbReference>
<reference evidence="8" key="2">
    <citation type="submission" date="2023-06" db="EMBL/GenBank/DDBJ databases">
        <authorList>
            <person name="Ma L."/>
            <person name="Liu K.-W."/>
            <person name="Li Z."/>
            <person name="Hsiao Y.-Y."/>
            <person name="Qi Y."/>
            <person name="Fu T."/>
            <person name="Tang G."/>
            <person name="Zhang D."/>
            <person name="Sun W.-H."/>
            <person name="Liu D.-K."/>
            <person name="Li Y."/>
            <person name="Chen G.-Z."/>
            <person name="Liu X.-D."/>
            <person name="Liao X.-Y."/>
            <person name="Jiang Y.-T."/>
            <person name="Yu X."/>
            <person name="Hao Y."/>
            <person name="Huang J."/>
            <person name="Zhao X.-W."/>
            <person name="Ke S."/>
            <person name="Chen Y.-Y."/>
            <person name="Wu W.-L."/>
            <person name="Hsu J.-L."/>
            <person name="Lin Y.-F."/>
            <person name="Huang M.-D."/>
            <person name="Li C.-Y."/>
            <person name="Huang L."/>
            <person name="Wang Z.-W."/>
            <person name="Zhao X."/>
            <person name="Zhong W.-Y."/>
            <person name="Peng D.-H."/>
            <person name="Ahmad S."/>
            <person name="Lan S."/>
            <person name="Zhang J.-S."/>
            <person name="Tsai W.-C."/>
            <person name="Van De Peer Y."/>
            <person name="Liu Z.-J."/>
        </authorList>
    </citation>
    <scope>NUCLEOTIDE SEQUENCE</scope>
    <source>
        <strain evidence="8">CP</strain>
        <tissue evidence="8">Leaves</tissue>
    </source>
</reference>
<dbReference type="SUPFAM" id="SSF57959">
    <property type="entry name" value="Leucine zipper domain"/>
    <property type="match status" value="1"/>
</dbReference>
<comment type="caution">
    <text evidence="8">The sequence shown here is derived from an EMBL/GenBank/DDBJ whole genome shotgun (WGS) entry which is preliminary data.</text>
</comment>
<dbReference type="GO" id="GO:0003677">
    <property type="term" value="F:DNA binding"/>
    <property type="evidence" value="ECO:0007669"/>
    <property type="project" value="UniProtKB-KW"/>
</dbReference>
<feature type="region of interest" description="Disordered" evidence="6">
    <location>
        <begin position="45"/>
        <end position="152"/>
    </location>
</feature>
<dbReference type="EMBL" id="JAUJYO010000005">
    <property type="protein sequence ID" value="KAK1317966.1"/>
    <property type="molecule type" value="Genomic_DNA"/>
</dbReference>
<name>A0AAV9EWI2_ACOCL</name>
<dbReference type="PROSITE" id="PS50217">
    <property type="entry name" value="BZIP"/>
    <property type="match status" value="1"/>
</dbReference>
<keyword evidence="3" id="KW-0238">DNA-binding</keyword>
<reference evidence="8" key="1">
    <citation type="journal article" date="2023" name="Nat. Commun.">
        <title>Diploid and tetraploid genomes of Acorus and the evolution of monocots.</title>
        <authorList>
            <person name="Ma L."/>
            <person name="Liu K.W."/>
            <person name="Li Z."/>
            <person name="Hsiao Y.Y."/>
            <person name="Qi Y."/>
            <person name="Fu T."/>
            <person name="Tang G.D."/>
            <person name="Zhang D."/>
            <person name="Sun W.H."/>
            <person name="Liu D.K."/>
            <person name="Li Y."/>
            <person name="Chen G.Z."/>
            <person name="Liu X.D."/>
            <person name="Liao X.Y."/>
            <person name="Jiang Y.T."/>
            <person name="Yu X."/>
            <person name="Hao Y."/>
            <person name="Huang J."/>
            <person name="Zhao X.W."/>
            <person name="Ke S."/>
            <person name="Chen Y.Y."/>
            <person name="Wu W.L."/>
            <person name="Hsu J.L."/>
            <person name="Lin Y.F."/>
            <person name="Huang M.D."/>
            <person name="Li C.Y."/>
            <person name="Huang L."/>
            <person name="Wang Z.W."/>
            <person name="Zhao X."/>
            <person name="Zhong W.Y."/>
            <person name="Peng D.H."/>
            <person name="Ahmad S."/>
            <person name="Lan S."/>
            <person name="Zhang J.S."/>
            <person name="Tsai W.C."/>
            <person name="Van de Peer Y."/>
            <person name="Liu Z.J."/>
        </authorList>
    </citation>
    <scope>NUCLEOTIDE SEQUENCE</scope>
    <source>
        <strain evidence="8">CP</strain>
    </source>
</reference>
<organism evidence="8 9">
    <name type="scientific">Acorus calamus</name>
    <name type="common">Sweet flag</name>
    <dbReference type="NCBI Taxonomy" id="4465"/>
    <lineage>
        <taxon>Eukaryota</taxon>
        <taxon>Viridiplantae</taxon>
        <taxon>Streptophyta</taxon>
        <taxon>Embryophyta</taxon>
        <taxon>Tracheophyta</taxon>
        <taxon>Spermatophyta</taxon>
        <taxon>Magnoliopsida</taxon>
        <taxon>Liliopsida</taxon>
        <taxon>Acoraceae</taxon>
        <taxon>Acorus</taxon>
    </lineage>
</organism>
<dbReference type="Pfam" id="PF00170">
    <property type="entry name" value="bZIP_1"/>
    <property type="match status" value="1"/>
</dbReference>
<evidence type="ECO:0000256" key="5">
    <source>
        <dbReference type="ARBA" id="ARBA00023242"/>
    </source>
</evidence>
<evidence type="ECO:0000256" key="6">
    <source>
        <dbReference type="SAM" id="MobiDB-lite"/>
    </source>
</evidence>
<protein>
    <submittedName>
        <fullName evidence="8">Basic leucine zipper 9</fullName>
    </submittedName>
</protein>
<evidence type="ECO:0000256" key="1">
    <source>
        <dbReference type="ARBA" id="ARBA00004123"/>
    </source>
</evidence>
<dbReference type="InterPro" id="IPR046347">
    <property type="entry name" value="bZIP_sf"/>
</dbReference>
<dbReference type="SMART" id="SM00338">
    <property type="entry name" value="BRLZ"/>
    <property type="match status" value="1"/>
</dbReference>
<feature type="compositionally biased region" description="Polar residues" evidence="6">
    <location>
        <begin position="45"/>
        <end position="86"/>
    </location>
</feature>
<dbReference type="InterPro" id="IPR004827">
    <property type="entry name" value="bZIP"/>
</dbReference>
<keyword evidence="9" id="KW-1185">Reference proteome</keyword>
<comment type="subcellular location">
    <subcellularLocation>
        <location evidence="1">Nucleus</location>
    </subcellularLocation>
</comment>
<keyword evidence="2" id="KW-0805">Transcription regulation</keyword>
<dbReference type="AlphaFoldDB" id="A0AAV9EWI2"/>
<gene>
    <name evidence="8" type="primary">BZIP9</name>
    <name evidence="8" type="ORF">QJS10_CPA05g02512</name>
</gene>
<dbReference type="Proteomes" id="UP001180020">
    <property type="component" value="Unassembled WGS sequence"/>
</dbReference>
<dbReference type="PANTHER" id="PTHR47693:SF1">
    <property type="entry name" value="BZIP TRANSCRIPTION FACTOR RISBZ3"/>
    <property type="match status" value="1"/>
</dbReference>
<dbReference type="GO" id="GO:0003700">
    <property type="term" value="F:DNA-binding transcription factor activity"/>
    <property type="evidence" value="ECO:0007669"/>
    <property type="project" value="InterPro"/>
</dbReference>
<dbReference type="FunFam" id="1.20.5.170:FF:000020">
    <property type="entry name" value="BZIP transcription factor"/>
    <property type="match status" value="1"/>
</dbReference>
<dbReference type="Gene3D" id="1.20.5.170">
    <property type="match status" value="1"/>
</dbReference>
<feature type="domain" description="BZIP" evidence="7">
    <location>
        <begin position="127"/>
        <end position="179"/>
    </location>
</feature>
<keyword evidence="4" id="KW-0804">Transcription</keyword>
<dbReference type="CDD" id="cd14702">
    <property type="entry name" value="bZIP_plant_GBF1"/>
    <property type="match status" value="1"/>
</dbReference>
<sequence>MMERPTDGEGEMEGMKRNVSVWDLGELDGLNFSFSDRDTLTSYSTGAQLSSPGMMWSQSHTPRQPSISGTMDSQSSICVGTPTSSLKPKGGDGQARGATSGSSRDQSDEDSLDIEGGPCEQSTDVVDLKRMRRKVSNRESARRSRSRKQAHLADLEMQVDQLRGENATLYKQLTDANQQFTDAATDNRVLKSNVEALRVKVKMAEDMIARGTLTCSLNNLLLSHSPQPITSRHLCRAPEILPTIGIQGDDACFVGMTTPEVHVVGSGNIETNSNSSGNRLASLDHIQSRMAGETGSCGSEIWTWDSHVNSVSKQI</sequence>
<dbReference type="InterPro" id="IPR045314">
    <property type="entry name" value="bZIP_plant_GBF1"/>
</dbReference>
<evidence type="ECO:0000313" key="8">
    <source>
        <dbReference type="EMBL" id="KAK1317966.1"/>
    </source>
</evidence>
<accession>A0AAV9EWI2</accession>
<evidence type="ECO:0000256" key="3">
    <source>
        <dbReference type="ARBA" id="ARBA00023125"/>
    </source>
</evidence>
<dbReference type="InterPro" id="IPR044168">
    <property type="entry name" value="RISBZ3/4/5"/>
</dbReference>